<gene>
    <name evidence="2" type="ORF">SAMN06265338_101832</name>
</gene>
<protein>
    <submittedName>
        <fullName evidence="2">Uncharacterized protein</fullName>
    </submittedName>
</protein>
<proteinExistence type="predicted"/>
<keyword evidence="3" id="KW-1185">Reference proteome</keyword>
<sequence length="78" mass="8677">MRAFQRIAVAAVATPLSFFGAFAQGVYIGPGGVGIDTGAQRPADRLVREYEDDDGCTVRVMRHYRRDGDVVTRREREC</sequence>
<dbReference type="Proteomes" id="UP000198418">
    <property type="component" value="Unassembled WGS sequence"/>
</dbReference>
<evidence type="ECO:0000256" key="1">
    <source>
        <dbReference type="SAM" id="SignalP"/>
    </source>
</evidence>
<accession>A0A212QMG9</accession>
<dbReference type="OrthoDB" id="9961426at2"/>
<reference evidence="3" key="1">
    <citation type="submission" date="2017-06" db="EMBL/GenBank/DDBJ databases">
        <authorList>
            <person name="Varghese N."/>
            <person name="Submissions S."/>
        </authorList>
    </citation>
    <scope>NUCLEOTIDE SEQUENCE [LARGE SCALE GENOMIC DNA]</scope>
    <source>
        <strain evidence="3">DSM 137</strain>
    </source>
</reference>
<keyword evidence="1" id="KW-0732">Signal</keyword>
<feature type="chain" id="PRO_5013143606" evidence="1">
    <location>
        <begin position="24"/>
        <end position="78"/>
    </location>
</feature>
<name>A0A212QMG9_RHOAC</name>
<dbReference type="RefSeq" id="WP_088519255.1">
    <property type="nucleotide sequence ID" value="NZ_FYDG01000001.1"/>
</dbReference>
<evidence type="ECO:0000313" key="3">
    <source>
        <dbReference type="Proteomes" id="UP000198418"/>
    </source>
</evidence>
<dbReference type="AlphaFoldDB" id="A0A212QMG9"/>
<evidence type="ECO:0000313" key="2">
    <source>
        <dbReference type="EMBL" id="SNB60506.1"/>
    </source>
</evidence>
<feature type="signal peptide" evidence="1">
    <location>
        <begin position="1"/>
        <end position="23"/>
    </location>
</feature>
<dbReference type="EMBL" id="FYDG01000001">
    <property type="protein sequence ID" value="SNB60506.1"/>
    <property type="molecule type" value="Genomic_DNA"/>
</dbReference>
<organism evidence="2 3">
    <name type="scientific">Rhodoblastus acidophilus</name>
    <name type="common">Rhodopseudomonas acidophila</name>
    <dbReference type="NCBI Taxonomy" id="1074"/>
    <lineage>
        <taxon>Bacteria</taxon>
        <taxon>Pseudomonadati</taxon>
        <taxon>Pseudomonadota</taxon>
        <taxon>Alphaproteobacteria</taxon>
        <taxon>Hyphomicrobiales</taxon>
        <taxon>Rhodoblastaceae</taxon>
        <taxon>Rhodoblastus</taxon>
    </lineage>
</organism>